<reference evidence="1 2" key="1">
    <citation type="submission" date="2021-06" db="EMBL/GenBank/DDBJ databases">
        <title>Caerostris extrusa draft genome.</title>
        <authorList>
            <person name="Kono N."/>
            <person name="Arakawa K."/>
        </authorList>
    </citation>
    <scope>NUCLEOTIDE SEQUENCE [LARGE SCALE GENOMIC DNA]</scope>
</reference>
<organism evidence="1 2">
    <name type="scientific">Caerostris extrusa</name>
    <name type="common">Bark spider</name>
    <name type="synonym">Caerostris bankana</name>
    <dbReference type="NCBI Taxonomy" id="172846"/>
    <lineage>
        <taxon>Eukaryota</taxon>
        <taxon>Metazoa</taxon>
        <taxon>Ecdysozoa</taxon>
        <taxon>Arthropoda</taxon>
        <taxon>Chelicerata</taxon>
        <taxon>Arachnida</taxon>
        <taxon>Araneae</taxon>
        <taxon>Araneomorphae</taxon>
        <taxon>Entelegynae</taxon>
        <taxon>Araneoidea</taxon>
        <taxon>Araneidae</taxon>
        <taxon>Caerostris</taxon>
    </lineage>
</organism>
<dbReference type="EMBL" id="BPLR01005209">
    <property type="protein sequence ID" value="GIY00632.1"/>
    <property type="molecule type" value="Genomic_DNA"/>
</dbReference>
<protein>
    <submittedName>
        <fullName evidence="1">Uncharacterized protein</fullName>
    </submittedName>
</protein>
<dbReference type="Proteomes" id="UP001054945">
    <property type="component" value="Unassembled WGS sequence"/>
</dbReference>
<keyword evidence="2" id="KW-1185">Reference proteome</keyword>
<comment type="caution">
    <text evidence="1">The sequence shown here is derived from an EMBL/GenBank/DDBJ whole genome shotgun (WGS) entry which is preliminary data.</text>
</comment>
<gene>
    <name evidence="1" type="ORF">CEXT_240151</name>
</gene>
<sequence length="77" mass="8801">MAQDRVDGAILHSAPQHDRCRAGGKVDVSYPLEKGFSLLEEGDCSWLEEDNFYYRIPRKPAIRSCFLDLLRSLSGWN</sequence>
<accession>A0AAV4PXM0</accession>
<dbReference type="AlphaFoldDB" id="A0AAV4PXM0"/>
<proteinExistence type="predicted"/>
<evidence type="ECO:0000313" key="2">
    <source>
        <dbReference type="Proteomes" id="UP001054945"/>
    </source>
</evidence>
<name>A0AAV4PXM0_CAEEX</name>
<evidence type="ECO:0000313" key="1">
    <source>
        <dbReference type="EMBL" id="GIY00632.1"/>
    </source>
</evidence>